<dbReference type="PANTHER" id="PTHR43969:SF9">
    <property type="entry name" value="GLUTATHIONE S TRANSFERASE D10, ISOFORM A-RELATED"/>
    <property type="match status" value="1"/>
</dbReference>
<dbReference type="CDD" id="cd03177">
    <property type="entry name" value="GST_C_Delta_Epsilon"/>
    <property type="match status" value="1"/>
</dbReference>
<sequence length="221" mass="24923">MAPIKFYHLPMGPPSRGVLLTIRNLNLDVEIIEVDLLKGENLTAQYLEMNPQHTIPTINDNGLFLGESKAICTYLVNSKDPGNPLYPTDPAVRALVDARLYFDAATIFPRMRAIFAPILFFGAKAIEEEKKQAFYHALEIMNTFLEGRIWFAADHPTLADLALLASFSTFMYCGADVDKYKNILAWYKRCESLTGFDENEVGAKILGRMIKEKLGITDIWP</sequence>
<dbReference type="PROSITE" id="PS50405">
    <property type="entry name" value="GST_CTER"/>
    <property type="match status" value="1"/>
</dbReference>
<dbReference type="SFLD" id="SFLDS00019">
    <property type="entry name" value="Glutathione_Transferase_(cytos"/>
    <property type="match status" value="1"/>
</dbReference>
<dbReference type="InterPro" id="IPR040079">
    <property type="entry name" value="Glutathione_S-Trfase"/>
</dbReference>
<feature type="domain" description="GST N-terminal" evidence="7">
    <location>
        <begin position="2"/>
        <end position="83"/>
    </location>
</feature>
<evidence type="ECO:0000256" key="4">
    <source>
        <dbReference type="ARBA" id="ARBA00022679"/>
    </source>
</evidence>
<feature type="domain" description="GST C-terminal" evidence="8">
    <location>
        <begin position="89"/>
        <end position="213"/>
    </location>
</feature>
<dbReference type="Pfam" id="PF00043">
    <property type="entry name" value="GST_C"/>
    <property type="match status" value="1"/>
</dbReference>
<dbReference type="EMBL" id="GFDF01000350">
    <property type="protein sequence ID" value="JAV13734.1"/>
    <property type="molecule type" value="Transcribed_RNA"/>
</dbReference>
<dbReference type="CDD" id="cd03045">
    <property type="entry name" value="GST_N_Delta_Epsilon"/>
    <property type="match status" value="1"/>
</dbReference>
<reference evidence="9" key="1">
    <citation type="submission" date="2016-12" db="EMBL/GenBank/DDBJ databases">
        <title>An insight into the sialome and mialome of the sand fly, Nyssomyia neivai.</title>
        <authorList>
            <person name="Sebastian V."/>
            <person name="Goulart T.M."/>
            <person name="Oliveira W."/>
            <person name="Calvo E."/>
            <person name="Oliveira L.F."/>
            <person name="Pinto M.C."/>
            <person name="Rosselino A.M."/>
            <person name="Ribeiro J.M."/>
        </authorList>
    </citation>
    <scope>NUCLEOTIDE SEQUENCE</scope>
</reference>
<dbReference type="InterPro" id="IPR004046">
    <property type="entry name" value="GST_C"/>
</dbReference>
<dbReference type="PANTHER" id="PTHR43969">
    <property type="entry name" value="GLUTATHIONE S TRANSFERASE D10, ISOFORM A-RELATED"/>
    <property type="match status" value="1"/>
</dbReference>
<name>A0A1L8E523_9DIPT</name>
<evidence type="ECO:0000259" key="7">
    <source>
        <dbReference type="PROSITE" id="PS50404"/>
    </source>
</evidence>
<dbReference type="FunFam" id="3.40.30.10:FF:000034">
    <property type="entry name" value="glutathione S-transferase 1"/>
    <property type="match status" value="1"/>
</dbReference>
<dbReference type="SFLD" id="SFLDG00358">
    <property type="entry name" value="Main_(cytGST)"/>
    <property type="match status" value="1"/>
</dbReference>
<dbReference type="InterPro" id="IPR036282">
    <property type="entry name" value="Glutathione-S-Trfase_C_sf"/>
</dbReference>
<evidence type="ECO:0000256" key="6">
    <source>
        <dbReference type="ARBA" id="ARBA00047960"/>
    </source>
</evidence>
<dbReference type="Pfam" id="PF13417">
    <property type="entry name" value="GST_N_3"/>
    <property type="match status" value="1"/>
</dbReference>
<dbReference type="FunFam" id="1.20.1050.10:FF:000007">
    <property type="entry name" value="Glutathione S-transferase 1-1"/>
    <property type="match status" value="1"/>
</dbReference>
<evidence type="ECO:0000256" key="1">
    <source>
        <dbReference type="ARBA" id="ARBA00009899"/>
    </source>
</evidence>
<keyword evidence="4 9" id="KW-0808">Transferase</keyword>
<dbReference type="AlphaFoldDB" id="A0A1L8E523"/>
<comment type="subunit">
    <text evidence="2">Homodimer.</text>
</comment>
<evidence type="ECO:0000256" key="3">
    <source>
        <dbReference type="ARBA" id="ARBA00012452"/>
    </source>
</evidence>
<dbReference type="InterPro" id="IPR010987">
    <property type="entry name" value="Glutathione-S-Trfase_C-like"/>
</dbReference>
<dbReference type="InterPro" id="IPR036249">
    <property type="entry name" value="Thioredoxin-like_sf"/>
</dbReference>
<dbReference type="GO" id="GO:0004364">
    <property type="term" value="F:glutathione transferase activity"/>
    <property type="evidence" value="ECO:0007669"/>
    <property type="project" value="UniProtKB-EC"/>
</dbReference>
<dbReference type="EC" id="2.5.1.18" evidence="3"/>
<dbReference type="Gene3D" id="1.20.1050.10">
    <property type="match status" value="1"/>
</dbReference>
<dbReference type="SUPFAM" id="SSF47616">
    <property type="entry name" value="GST C-terminal domain-like"/>
    <property type="match status" value="1"/>
</dbReference>
<evidence type="ECO:0000256" key="2">
    <source>
        <dbReference type="ARBA" id="ARBA00011738"/>
    </source>
</evidence>
<comment type="similarity">
    <text evidence="1">Belongs to the GST superfamily. Theta family.</text>
</comment>
<dbReference type="Gene3D" id="3.40.30.10">
    <property type="entry name" value="Glutaredoxin"/>
    <property type="match status" value="1"/>
</dbReference>
<protein>
    <recommendedName>
        <fullName evidence="3">glutathione transferase</fullName>
        <ecNumber evidence="3">2.5.1.18</ecNumber>
    </recommendedName>
    <alternativeName>
        <fullName evidence="5">GST class-theta</fullName>
    </alternativeName>
</protein>
<dbReference type="PROSITE" id="PS50404">
    <property type="entry name" value="GST_NTER"/>
    <property type="match status" value="1"/>
</dbReference>
<dbReference type="InterPro" id="IPR004045">
    <property type="entry name" value="Glutathione_S-Trfase_N"/>
</dbReference>
<dbReference type="GO" id="GO:0006749">
    <property type="term" value="P:glutathione metabolic process"/>
    <property type="evidence" value="ECO:0007669"/>
    <property type="project" value="TreeGrafter"/>
</dbReference>
<proteinExistence type="inferred from homology"/>
<comment type="catalytic activity">
    <reaction evidence="6">
        <text>RX + glutathione = an S-substituted glutathione + a halide anion + H(+)</text>
        <dbReference type="Rhea" id="RHEA:16437"/>
        <dbReference type="ChEBI" id="CHEBI:15378"/>
        <dbReference type="ChEBI" id="CHEBI:16042"/>
        <dbReference type="ChEBI" id="CHEBI:17792"/>
        <dbReference type="ChEBI" id="CHEBI:57925"/>
        <dbReference type="ChEBI" id="CHEBI:90779"/>
        <dbReference type="EC" id="2.5.1.18"/>
    </reaction>
</comment>
<organism evidence="9">
    <name type="scientific">Nyssomyia neivai</name>
    <dbReference type="NCBI Taxonomy" id="330878"/>
    <lineage>
        <taxon>Eukaryota</taxon>
        <taxon>Metazoa</taxon>
        <taxon>Ecdysozoa</taxon>
        <taxon>Arthropoda</taxon>
        <taxon>Hexapoda</taxon>
        <taxon>Insecta</taxon>
        <taxon>Pterygota</taxon>
        <taxon>Neoptera</taxon>
        <taxon>Endopterygota</taxon>
        <taxon>Diptera</taxon>
        <taxon>Nematocera</taxon>
        <taxon>Psychodoidea</taxon>
        <taxon>Psychodidae</taxon>
        <taxon>Nyssomyia</taxon>
    </lineage>
</organism>
<evidence type="ECO:0000256" key="5">
    <source>
        <dbReference type="ARBA" id="ARBA00041523"/>
    </source>
</evidence>
<accession>A0A1L8E523</accession>
<evidence type="ECO:0000313" key="9">
    <source>
        <dbReference type="EMBL" id="JAV13734.1"/>
    </source>
</evidence>
<evidence type="ECO:0000259" key="8">
    <source>
        <dbReference type="PROSITE" id="PS50405"/>
    </source>
</evidence>
<dbReference type="SUPFAM" id="SSF52833">
    <property type="entry name" value="Thioredoxin-like"/>
    <property type="match status" value="1"/>
</dbReference>